<dbReference type="InterPro" id="IPR020708">
    <property type="entry name" value="DNA-dir_RNA_polK_14-18kDa_CS"/>
</dbReference>
<evidence type="ECO:0000256" key="5">
    <source>
        <dbReference type="ARBA" id="ARBA00025773"/>
    </source>
</evidence>
<dbReference type="PANTHER" id="PTHR47227">
    <property type="entry name" value="DNA-DIRECTED RNA POLYMERASE SUBUNIT K"/>
    <property type="match status" value="1"/>
</dbReference>
<protein>
    <submittedName>
        <fullName evidence="7">DNA-directed RNA polymerases I, II, and III subunit RPABC2</fullName>
    </submittedName>
</protein>
<dbReference type="InterPro" id="IPR006111">
    <property type="entry name" value="Rpo6/Rpb6"/>
</dbReference>
<proteinExistence type="inferred from homology"/>
<dbReference type="GO" id="GO:0005666">
    <property type="term" value="C:RNA polymerase III complex"/>
    <property type="evidence" value="ECO:0007669"/>
    <property type="project" value="TreeGrafter"/>
</dbReference>
<dbReference type="AlphaFoldDB" id="A0A369K8A2"/>
<dbReference type="EMBL" id="LUEZ02000010">
    <property type="protein sequence ID" value="RDB29700.1"/>
    <property type="molecule type" value="Genomic_DNA"/>
</dbReference>
<sequence length="173" mass="18459">MSDDGFGGGGGDDFDYEGTGYNEEAFDDTYDLLANELQDGEAPAGEAGEEGAHLGEEGTHMNGVNGADHDQEMQGGEEPAAAGAGAGLAGERQPNKVRVTTPYLTKYERARILGTRALQISMNAPVLVPLDGETDALQIAIKELSQRKIPLIIRRYLPDGSFEDWSVSELITD</sequence>
<dbReference type="PROSITE" id="PS01111">
    <property type="entry name" value="RNA_POL_K_14KD"/>
    <property type="match status" value="1"/>
</dbReference>
<dbReference type="OrthoDB" id="259769at2759"/>
<feature type="compositionally biased region" description="Gly residues" evidence="6">
    <location>
        <begin position="1"/>
        <end position="11"/>
    </location>
</feature>
<dbReference type="NCBIfam" id="NF002208">
    <property type="entry name" value="PRK01099.1-3"/>
    <property type="match status" value="1"/>
</dbReference>
<evidence type="ECO:0000313" key="7">
    <source>
        <dbReference type="EMBL" id="RDB29700.1"/>
    </source>
</evidence>
<evidence type="ECO:0000313" key="8">
    <source>
        <dbReference type="Proteomes" id="UP000076154"/>
    </source>
</evidence>
<dbReference type="GO" id="GO:0006366">
    <property type="term" value="P:transcription by RNA polymerase II"/>
    <property type="evidence" value="ECO:0007669"/>
    <property type="project" value="TreeGrafter"/>
</dbReference>
<dbReference type="Pfam" id="PF01192">
    <property type="entry name" value="RNA_pol_Rpb6"/>
    <property type="match status" value="1"/>
</dbReference>
<dbReference type="GO" id="GO:0005665">
    <property type="term" value="C:RNA polymerase II, core complex"/>
    <property type="evidence" value="ECO:0007669"/>
    <property type="project" value="InterPro"/>
</dbReference>
<comment type="subcellular location">
    <subcellularLocation>
        <location evidence="1">Nucleus</location>
    </subcellularLocation>
</comment>
<keyword evidence="2 7" id="KW-0240">DNA-directed RNA polymerase</keyword>
<dbReference type="InterPro" id="IPR036161">
    <property type="entry name" value="RPB6/omega-like_sf"/>
</dbReference>
<dbReference type="FunCoup" id="A0A369K8A2">
    <property type="interactions" value="377"/>
</dbReference>
<dbReference type="STRING" id="39966.A0A369K8A2"/>
<evidence type="ECO:0000256" key="6">
    <source>
        <dbReference type="SAM" id="MobiDB-lite"/>
    </source>
</evidence>
<feature type="region of interest" description="Disordered" evidence="6">
    <location>
        <begin position="42"/>
        <end position="94"/>
    </location>
</feature>
<organism evidence="7 8">
    <name type="scientific">Hypsizygus marmoreus</name>
    <name type="common">White beech mushroom</name>
    <name type="synonym">Agaricus marmoreus</name>
    <dbReference type="NCBI Taxonomy" id="39966"/>
    <lineage>
        <taxon>Eukaryota</taxon>
        <taxon>Fungi</taxon>
        <taxon>Dikarya</taxon>
        <taxon>Basidiomycota</taxon>
        <taxon>Agaricomycotina</taxon>
        <taxon>Agaricomycetes</taxon>
        <taxon>Agaricomycetidae</taxon>
        <taxon>Agaricales</taxon>
        <taxon>Tricholomatineae</taxon>
        <taxon>Lyophyllaceae</taxon>
        <taxon>Hypsizygus</taxon>
    </lineage>
</organism>
<dbReference type="GO" id="GO:0003677">
    <property type="term" value="F:DNA binding"/>
    <property type="evidence" value="ECO:0007669"/>
    <property type="project" value="InterPro"/>
</dbReference>
<dbReference type="InParanoid" id="A0A369K8A2"/>
<keyword evidence="8" id="KW-1185">Reference proteome</keyword>
<dbReference type="Gene3D" id="3.90.940.10">
    <property type="match status" value="1"/>
</dbReference>
<name>A0A369K8A2_HYPMA</name>
<comment type="caution">
    <text evidence="7">The sequence shown here is derived from an EMBL/GenBank/DDBJ whole genome shotgun (WGS) entry which is preliminary data.</text>
</comment>
<evidence type="ECO:0000256" key="1">
    <source>
        <dbReference type="ARBA" id="ARBA00004123"/>
    </source>
</evidence>
<evidence type="ECO:0000256" key="4">
    <source>
        <dbReference type="ARBA" id="ARBA00023242"/>
    </source>
</evidence>
<dbReference type="SUPFAM" id="SSF63562">
    <property type="entry name" value="RPB6/omega subunit-like"/>
    <property type="match status" value="1"/>
</dbReference>
<feature type="region of interest" description="Disordered" evidence="6">
    <location>
        <begin position="1"/>
        <end position="27"/>
    </location>
</feature>
<dbReference type="GO" id="GO:0042797">
    <property type="term" value="P:tRNA transcription by RNA polymerase III"/>
    <property type="evidence" value="ECO:0007669"/>
    <property type="project" value="TreeGrafter"/>
</dbReference>
<dbReference type="GO" id="GO:0005736">
    <property type="term" value="C:RNA polymerase I complex"/>
    <property type="evidence" value="ECO:0007669"/>
    <property type="project" value="TreeGrafter"/>
</dbReference>
<reference evidence="7" key="1">
    <citation type="submission" date="2018-04" db="EMBL/GenBank/DDBJ databases">
        <title>Whole genome sequencing of Hypsizygus marmoreus.</title>
        <authorList>
            <person name="Choi I.-G."/>
            <person name="Min B."/>
            <person name="Kim J.-G."/>
            <person name="Kim S."/>
            <person name="Oh Y.-L."/>
            <person name="Kong W.-S."/>
            <person name="Park H."/>
            <person name="Jeong J."/>
            <person name="Song E.-S."/>
        </authorList>
    </citation>
    <scope>NUCLEOTIDE SEQUENCE [LARGE SCALE GENOMIC DNA]</scope>
    <source>
        <strain evidence="7">51987-8</strain>
    </source>
</reference>
<keyword evidence="4" id="KW-0539">Nucleus</keyword>
<dbReference type="GO" id="GO:0003899">
    <property type="term" value="F:DNA-directed RNA polymerase activity"/>
    <property type="evidence" value="ECO:0007669"/>
    <property type="project" value="InterPro"/>
</dbReference>
<comment type="similarity">
    <text evidence="5">Belongs to the archaeal Rpo6/eukaryotic RPB6 RNA polymerase subunit family.</text>
</comment>
<accession>A0A369K8A2</accession>
<dbReference type="InterPro" id="IPR006110">
    <property type="entry name" value="Pol_omega/Rpo6/RPB6"/>
</dbReference>
<dbReference type="PIRSF" id="PIRSF000778">
    <property type="entry name" value="RpoK/RPB6"/>
    <property type="match status" value="1"/>
</dbReference>
<dbReference type="PANTHER" id="PTHR47227:SF5">
    <property type="entry name" value="DNA-DIRECTED RNA POLYMERASES I, II, AND III SUBUNIT RPABC2"/>
    <property type="match status" value="1"/>
</dbReference>
<dbReference type="Proteomes" id="UP000076154">
    <property type="component" value="Unassembled WGS sequence"/>
</dbReference>
<dbReference type="GO" id="GO:0006360">
    <property type="term" value="P:transcription by RNA polymerase I"/>
    <property type="evidence" value="ECO:0007669"/>
    <property type="project" value="TreeGrafter"/>
</dbReference>
<evidence type="ECO:0000256" key="2">
    <source>
        <dbReference type="ARBA" id="ARBA00022478"/>
    </source>
</evidence>
<dbReference type="SMART" id="SM01409">
    <property type="entry name" value="RNA_pol_Rpb6"/>
    <property type="match status" value="1"/>
</dbReference>
<dbReference type="InterPro" id="IPR028363">
    <property type="entry name" value="RPB6"/>
</dbReference>
<gene>
    <name evidence="7" type="primary">rpb6</name>
    <name evidence="7" type="ORF">Hypma_015763</name>
</gene>
<dbReference type="PIRSF" id="PIRSF500154">
    <property type="entry name" value="RPB6"/>
    <property type="match status" value="1"/>
</dbReference>
<dbReference type="NCBIfam" id="NF002207">
    <property type="entry name" value="PRK01099.1-2"/>
    <property type="match status" value="1"/>
</dbReference>
<feature type="compositionally biased region" description="Basic and acidic residues" evidence="6">
    <location>
        <begin position="50"/>
        <end position="59"/>
    </location>
</feature>
<evidence type="ECO:0000256" key="3">
    <source>
        <dbReference type="ARBA" id="ARBA00023163"/>
    </source>
</evidence>
<keyword evidence="3" id="KW-0804">Transcription</keyword>